<accession>A0ABW5R959</accession>
<dbReference type="GO" id="GO:0005840">
    <property type="term" value="C:ribosome"/>
    <property type="evidence" value="ECO:0007669"/>
    <property type="project" value="UniProtKB-KW"/>
</dbReference>
<evidence type="ECO:0000313" key="9">
    <source>
        <dbReference type="EMBL" id="MFD2671543.1"/>
    </source>
</evidence>
<dbReference type="CDD" id="cd00495">
    <property type="entry name" value="Ribosomal_L25_TL5_CTC"/>
    <property type="match status" value="1"/>
</dbReference>
<feature type="domain" description="Large ribosomal subunit protein bL25 L25" evidence="7">
    <location>
        <begin position="5"/>
        <end position="91"/>
    </location>
</feature>
<comment type="function">
    <text evidence="5">This is one of the proteins that binds to the 5S RNA in the ribosome where it forms part of the central protuberance.</text>
</comment>
<keyword evidence="2 5" id="KW-0694">RNA-binding</keyword>
<reference evidence="10" key="1">
    <citation type="journal article" date="2019" name="Int. J. Syst. Evol. Microbiol.">
        <title>The Global Catalogue of Microorganisms (GCM) 10K type strain sequencing project: providing services to taxonomists for standard genome sequencing and annotation.</title>
        <authorList>
            <consortium name="The Broad Institute Genomics Platform"/>
            <consortium name="The Broad Institute Genome Sequencing Center for Infectious Disease"/>
            <person name="Wu L."/>
            <person name="Ma J."/>
        </authorList>
    </citation>
    <scope>NUCLEOTIDE SEQUENCE [LARGE SCALE GENOMIC DNA]</scope>
    <source>
        <strain evidence="10">KCTC 33676</strain>
    </source>
</reference>
<keyword evidence="10" id="KW-1185">Reference proteome</keyword>
<dbReference type="EMBL" id="JBHUMM010000012">
    <property type="protein sequence ID" value="MFD2671543.1"/>
    <property type="molecule type" value="Genomic_DNA"/>
</dbReference>
<gene>
    <name evidence="5" type="primary">rplY</name>
    <name evidence="5" type="synonym">ctc</name>
    <name evidence="9" type="ORF">ACFSUC_07985</name>
</gene>
<keyword evidence="1 5" id="KW-0699">rRNA-binding</keyword>
<dbReference type="Gene3D" id="2.40.240.10">
    <property type="entry name" value="Ribosomal Protein L25, Chain P"/>
    <property type="match status" value="1"/>
</dbReference>
<dbReference type="InterPro" id="IPR029751">
    <property type="entry name" value="Ribosomal_L25_dom"/>
</dbReference>
<evidence type="ECO:0000256" key="5">
    <source>
        <dbReference type="HAMAP-Rule" id="MF_01334"/>
    </source>
</evidence>
<dbReference type="Proteomes" id="UP001597497">
    <property type="component" value="Unassembled WGS sequence"/>
</dbReference>
<dbReference type="PANTHER" id="PTHR33284">
    <property type="entry name" value="RIBOSOMAL PROTEIN L25/GLN-TRNA SYNTHETASE, ANTI-CODON-BINDING DOMAIN-CONTAINING PROTEIN"/>
    <property type="match status" value="1"/>
</dbReference>
<dbReference type="Pfam" id="PF14693">
    <property type="entry name" value="Ribosomal_TL5_C"/>
    <property type="match status" value="1"/>
</dbReference>
<dbReference type="InterPro" id="IPR011035">
    <property type="entry name" value="Ribosomal_bL25/Gln-tRNA_synth"/>
</dbReference>
<comment type="subunit">
    <text evidence="5">Part of the 50S ribosomal subunit; part of the 5S rRNA/L5/L18/L25 subcomplex. Contacts the 5S rRNA. Binds to the 5S rRNA independently of L5 and L18.</text>
</comment>
<evidence type="ECO:0000256" key="4">
    <source>
        <dbReference type="ARBA" id="ARBA00023274"/>
    </source>
</evidence>
<dbReference type="InterPro" id="IPR020056">
    <property type="entry name" value="Rbsml_bL25/Gln-tRNA_synth_N"/>
</dbReference>
<evidence type="ECO:0000256" key="1">
    <source>
        <dbReference type="ARBA" id="ARBA00022730"/>
    </source>
</evidence>
<dbReference type="InterPro" id="IPR037121">
    <property type="entry name" value="Ribosomal_bL25_C"/>
</dbReference>
<dbReference type="RefSeq" id="WP_379929015.1">
    <property type="nucleotide sequence ID" value="NZ_JBHUMM010000012.1"/>
</dbReference>
<proteinExistence type="inferred from homology"/>
<evidence type="ECO:0000259" key="7">
    <source>
        <dbReference type="Pfam" id="PF01386"/>
    </source>
</evidence>
<protein>
    <recommendedName>
        <fullName evidence="5">Large ribosomal subunit protein bL25</fullName>
    </recommendedName>
    <alternativeName>
        <fullName evidence="5">General stress protein CTC</fullName>
    </alternativeName>
</protein>
<evidence type="ECO:0000256" key="3">
    <source>
        <dbReference type="ARBA" id="ARBA00022980"/>
    </source>
</evidence>
<dbReference type="InterPro" id="IPR001021">
    <property type="entry name" value="Ribosomal_bL25_long"/>
</dbReference>
<feature type="domain" description="Large ribosomal subunit protein bL25 beta" evidence="8">
    <location>
        <begin position="100"/>
        <end position="182"/>
    </location>
</feature>
<evidence type="ECO:0000259" key="8">
    <source>
        <dbReference type="Pfam" id="PF14693"/>
    </source>
</evidence>
<dbReference type="HAMAP" id="MF_01334">
    <property type="entry name" value="Ribosomal_bL25_CTC"/>
    <property type="match status" value="1"/>
</dbReference>
<dbReference type="NCBIfam" id="TIGR00731">
    <property type="entry name" value="bL25_bact_ctc"/>
    <property type="match status" value="1"/>
</dbReference>
<organism evidence="9 10">
    <name type="scientific">Marinicrinis sediminis</name>
    <dbReference type="NCBI Taxonomy" id="1652465"/>
    <lineage>
        <taxon>Bacteria</taxon>
        <taxon>Bacillati</taxon>
        <taxon>Bacillota</taxon>
        <taxon>Bacilli</taxon>
        <taxon>Bacillales</taxon>
        <taxon>Paenibacillaceae</taxon>
    </lineage>
</organism>
<comment type="similarity">
    <text evidence="5">Belongs to the bacterial ribosomal protein bL25 family. CTC subfamily.</text>
</comment>
<dbReference type="Gene3D" id="2.170.120.20">
    <property type="entry name" value="Ribosomal protein L25, beta domain"/>
    <property type="match status" value="1"/>
</dbReference>
<dbReference type="PANTHER" id="PTHR33284:SF1">
    <property type="entry name" value="RIBOSOMAL PROTEIN L25_GLN-TRNA SYNTHETASE, ANTI-CODON-BINDING DOMAIN-CONTAINING PROTEIN"/>
    <property type="match status" value="1"/>
</dbReference>
<dbReference type="InterPro" id="IPR020057">
    <property type="entry name" value="Ribosomal_bL25_b-dom"/>
</dbReference>
<keyword evidence="3 5" id="KW-0689">Ribosomal protein</keyword>
<evidence type="ECO:0000256" key="2">
    <source>
        <dbReference type="ARBA" id="ARBA00022884"/>
    </source>
</evidence>
<sequence>MSVQLQAEKRDSAQTASELRQLRNAGHIPAVVYGKEFGSVAITVSEQELNRLYQSNPNQIVELDVQGDAVSVLLQDMQRDALQKQILHADFHQIQMNEQVQAEVPLIFTGEAVGVKEEGGLQQVQTHQVVVRCMPAEIPGNIEVPIDHLHAGDHLSISDLETPQGVEIENDPSEVVVTILTAQKLDTEEEVAIEASNENENEDSEEKAE</sequence>
<evidence type="ECO:0000256" key="6">
    <source>
        <dbReference type="SAM" id="MobiDB-lite"/>
    </source>
</evidence>
<dbReference type="SUPFAM" id="SSF50715">
    <property type="entry name" value="Ribosomal protein L25-like"/>
    <property type="match status" value="1"/>
</dbReference>
<dbReference type="Pfam" id="PF01386">
    <property type="entry name" value="Ribosomal_L25p"/>
    <property type="match status" value="1"/>
</dbReference>
<keyword evidence="4 5" id="KW-0687">Ribonucleoprotein</keyword>
<name>A0ABW5R959_9BACL</name>
<feature type="region of interest" description="Disordered" evidence="6">
    <location>
        <begin position="189"/>
        <end position="209"/>
    </location>
</feature>
<comment type="caution">
    <text evidence="9">The sequence shown here is derived from an EMBL/GenBank/DDBJ whole genome shotgun (WGS) entry which is preliminary data.</text>
</comment>
<evidence type="ECO:0000313" key="10">
    <source>
        <dbReference type="Proteomes" id="UP001597497"/>
    </source>
</evidence>
<dbReference type="InterPro" id="IPR020930">
    <property type="entry name" value="Ribosomal_uL5_bac-type"/>
</dbReference>